<dbReference type="EMBL" id="OW659496">
    <property type="protein sequence ID" value="CAH2763177.1"/>
    <property type="molecule type" value="Genomic_DNA"/>
</dbReference>
<protein>
    <submittedName>
        <fullName evidence="2">Uncharacterized protein</fullName>
    </submittedName>
</protein>
<evidence type="ECO:0000313" key="4">
    <source>
        <dbReference type="Proteomes" id="UP001154111"/>
    </source>
</evidence>
<evidence type="ECO:0000313" key="1">
    <source>
        <dbReference type="EMBL" id="CAH2763177.1"/>
    </source>
</evidence>
<evidence type="ECO:0000313" key="2">
    <source>
        <dbReference type="EMBL" id="CAH2763212.1"/>
    </source>
</evidence>
<dbReference type="AlphaFoldDB" id="A0AAU9VKZ7"/>
<dbReference type="RefSeq" id="WP_254006725.1">
    <property type="nucleotide sequence ID" value="NZ_OW659477.1"/>
</dbReference>
<evidence type="ECO:0000313" key="3">
    <source>
        <dbReference type="Proteomes" id="UP001154095"/>
    </source>
</evidence>
<reference evidence="2" key="1">
    <citation type="submission" date="2022-04" db="EMBL/GenBank/DDBJ databases">
        <authorList>
            <person name="Forde T."/>
        </authorList>
    </citation>
    <scope>NUCLEOTIDE SEQUENCE</scope>
    <source>
        <strain evidence="2">A18Y016a</strain>
        <strain evidence="1">A18Y020d</strain>
    </source>
</reference>
<dbReference type="InterPro" id="IPR045920">
    <property type="entry name" value="DUF6339"/>
</dbReference>
<dbReference type="Pfam" id="PF19866">
    <property type="entry name" value="DUF6339"/>
    <property type="match status" value="1"/>
</dbReference>
<keyword evidence="3" id="KW-1185">Reference proteome</keyword>
<dbReference type="Proteomes" id="UP001154111">
    <property type="component" value="Chromosome"/>
</dbReference>
<name>A0AAU9VKZ7_9FIRM</name>
<sequence length="226" mass="27340">MIFEKMNKSEAKNEMDKWKLYGDVQMKSLDGNYENLRKKLTEYYLSIPSDREYMKDLQFGLYLYDVLKNENGMTLREASDEQIWIDLQVRVIPNIVAMRWGYENDVRFYKTKNRLWLRTIWWYIHLSWQGDVENTSKILRRNTTDEILQLVDRTSKKGFDVNLYREIMRVYDLRRDKYELSHRDSNQKGLFRKVMTLNTLYIQTIEPGLYEGGIEGYVNMLFDKAN</sequence>
<gene>
    <name evidence="2" type="ORF">ERYAMS2_01614</name>
    <name evidence="1" type="ORF">ERYAMS_01319</name>
</gene>
<accession>A0AAU9VKZ7</accession>
<proteinExistence type="predicted"/>
<dbReference type="EMBL" id="OW659477">
    <property type="protein sequence ID" value="CAH2763212.1"/>
    <property type="molecule type" value="Genomic_DNA"/>
</dbReference>
<organism evidence="2 4">
    <name type="scientific">Erysipelothrix amsterdamensis</name>
    <dbReference type="NCBI Taxonomy" id="2929157"/>
    <lineage>
        <taxon>Bacteria</taxon>
        <taxon>Bacillati</taxon>
        <taxon>Bacillota</taxon>
        <taxon>Erysipelotrichia</taxon>
        <taxon>Erysipelotrichales</taxon>
        <taxon>Erysipelotrichaceae</taxon>
        <taxon>Erysipelothrix</taxon>
    </lineage>
</organism>
<dbReference type="Proteomes" id="UP001154095">
    <property type="component" value="Chromosome"/>
</dbReference>